<keyword evidence="4" id="KW-1185">Reference proteome</keyword>
<feature type="transmembrane region" description="Helical" evidence="1">
    <location>
        <begin position="20"/>
        <end position="38"/>
    </location>
</feature>
<dbReference type="SUPFAM" id="SSF55874">
    <property type="entry name" value="ATPase domain of HSP90 chaperone/DNA topoisomerase II/histidine kinase"/>
    <property type="match status" value="1"/>
</dbReference>
<dbReference type="Proteomes" id="UP000546007">
    <property type="component" value="Unassembled WGS sequence"/>
</dbReference>
<evidence type="ECO:0000313" key="3">
    <source>
        <dbReference type="EMBL" id="MBB4024459.1"/>
    </source>
</evidence>
<dbReference type="OrthoDB" id="9809908at2"/>
<keyword evidence="1" id="KW-0472">Membrane</keyword>
<dbReference type="InterPro" id="IPR036890">
    <property type="entry name" value="HATPase_C_sf"/>
</dbReference>
<dbReference type="GeneID" id="93100673"/>
<dbReference type="InterPro" id="IPR010559">
    <property type="entry name" value="Sig_transdc_His_kin_internal"/>
</dbReference>
<gene>
    <name evidence="3" type="ORF">GGR14_000220</name>
</gene>
<reference evidence="3 4" key="1">
    <citation type="submission" date="2020-08" db="EMBL/GenBank/DDBJ databases">
        <title>Genomic Encyclopedia of Type Strains, Phase IV (KMG-IV): sequencing the most valuable type-strain genomes for metagenomic binning, comparative biology and taxonomic classification.</title>
        <authorList>
            <person name="Goeker M."/>
        </authorList>
    </citation>
    <scope>NUCLEOTIDE SEQUENCE [LARGE SCALE GENOMIC DNA]</scope>
    <source>
        <strain evidence="3 4">DSM 105721</strain>
    </source>
</reference>
<name>A0A7W6HT15_9BACT</name>
<protein>
    <recommendedName>
        <fullName evidence="2">Signal transduction histidine kinase internal region domain-containing protein</fullName>
    </recommendedName>
</protein>
<dbReference type="PANTHER" id="PTHR34220:SF7">
    <property type="entry name" value="SENSOR HISTIDINE KINASE YPDA"/>
    <property type="match status" value="1"/>
</dbReference>
<evidence type="ECO:0000259" key="2">
    <source>
        <dbReference type="Pfam" id="PF06580"/>
    </source>
</evidence>
<keyword evidence="1" id="KW-1133">Transmembrane helix</keyword>
<dbReference type="PANTHER" id="PTHR34220">
    <property type="entry name" value="SENSOR HISTIDINE KINASE YPDA"/>
    <property type="match status" value="1"/>
</dbReference>
<dbReference type="GO" id="GO:0000155">
    <property type="term" value="F:phosphorelay sensor kinase activity"/>
    <property type="evidence" value="ECO:0007669"/>
    <property type="project" value="InterPro"/>
</dbReference>
<sequence length="350" mass="41167">MSIKNHLNPHIQLNPNFNQIRNITTFLVIAFFAFQNVYEYFTGIGWFYAYLTSLSMFMLPTYINQFILIPRLLVKNKLSFYIVALFLVIIIGLLMYAPAVQYLYQKYGVVTEIFVNENAYSFPNVLYAIVIIGMITMGTTSIELFRRWMIYDRQITELEKTSMQSELQQLKNQINPHFLFNMLNNANILVKEDPDEASRLLTKLDDMLRYQLNDSARQEVFLSADIHFLTGFLELEKIRRDHFKYLISKEGDVNNVKIPPLLFIPFVENAIKHNPDSENLSYIYLYFRVEHDELTFTCENSKPLVPVKKETGGLGLLNVQRRLELLYGKDYSLRIEETETQYKVHLQLKL</sequence>
<organism evidence="3 4">
    <name type="scientific">Butyricimonas faecihominis</name>
    <dbReference type="NCBI Taxonomy" id="1472416"/>
    <lineage>
        <taxon>Bacteria</taxon>
        <taxon>Pseudomonadati</taxon>
        <taxon>Bacteroidota</taxon>
        <taxon>Bacteroidia</taxon>
        <taxon>Bacteroidales</taxon>
        <taxon>Odoribacteraceae</taxon>
        <taxon>Butyricimonas</taxon>
    </lineage>
</organism>
<feature type="domain" description="Signal transduction histidine kinase internal region" evidence="2">
    <location>
        <begin position="165"/>
        <end position="240"/>
    </location>
</feature>
<evidence type="ECO:0000256" key="1">
    <source>
        <dbReference type="SAM" id="Phobius"/>
    </source>
</evidence>
<proteinExistence type="predicted"/>
<dbReference type="RefSeq" id="WP_124317845.1">
    <property type="nucleotide sequence ID" value="NZ_AP028155.1"/>
</dbReference>
<feature type="transmembrane region" description="Helical" evidence="1">
    <location>
        <begin position="124"/>
        <end position="145"/>
    </location>
</feature>
<dbReference type="GO" id="GO:0016020">
    <property type="term" value="C:membrane"/>
    <property type="evidence" value="ECO:0007669"/>
    <property type="project" value="InterPro"/>
</dbReference>
<dbReference type="AlphaFoldDB" id="A0A7W6HT15"/>
<evidence type="ECO:0000313" key="4">
    <source>
        <dbReference type="Proteomes" id="UP000546007"/>
    </source>
</evidence>
<dbReference type="Gene3D" id="3.30.565.10">
    <property type="entry name" value="Histidine kinase-like ATPase, C-terminal domain"/>
    <property type="match status" value="1"/>
</dbReference>
<feature type="transmembrane region" description="Helical" evidence="1">
    <location>
        <begin position="80"/>
        <end position="104"/>
    </location>
</feature>
<dbReference type="EMBL" id="JACIES010000001">
    <property type="protein sequence ID" value="MBB4024459.1"/>
    <property type="molecule type" value="Genomic_DNA"/>
</dbReference>
<comment type="caution">
    <text evidence="3">The sequence shown here is derived from an EMBL/GenBank/DDBJ whole genome shotgun (WGS) entry which is preliminary data.</text>
</comment>
<dbReference type="Pfam" id="PF06580">
    <property type="entry name" value="His_kinase"/>
    <property type="match status" value="1"/>
</dbReference>
<feature type="transmembrane region" description="Helical" evidence="1">
    <location>
        <begin position="44"/>
        <end position="68"/>
    </location>
</feature>
<dbReference type="InterPro" id="IPR050640">
    <property type="entry name" value="Bact_2-comp_sensor_kinase"/>
</dbReference>
<accession>A0A7W6HT15</accession>
<keyword evidence="1" id="KW-0812">Transmembrane</keyword>